<feature type="signal peptide" evidence="1">
    <location>
        <begin position="1"/>
        <end position="34"/>
    </location>
</feature>
<dbReference type="EMBL" id="JAATEN010000004">
    <property type="protein sequence ID" value="NJQ00424.1"/>
    <property type="molecule type" value="Genomic_DNA"/>
</dbReference>
<evidence type="ECO:0008006" key="4">
    <source>
        <dbReference type="Google" id="ProtNLM"/>
    </source>
</evidence>
<name>A0ABX1C0J6_9ACTN</name>
<proteinExistence type="predicted"/>
<sequence length="121" mass="12409">MNMPASRVKLRTTATAVTMTAALLIGFGAGTANAADWPPLQEGAYLYSGVSGTGTEIEVDLGDLGTCHTLPQAVRSLQIANGSAAVELYQGGDCTGAAWRSGSLTRANLPQPALSYRVVPA</sequence>
<evidence type="ECO:0000313" key="2">
    <source>
        <dbReference type="EMBL" id="NJQ00424.1"/>
    </source>
</evidence>
<evidence type="ECO:0000313" key="3">
    <source>
        <dbReference type="Proteomes" id="UP000695264"/>
    </source>
</evidence>
<protein>
    <recommendedName>
        <fullName evidence="4">Peptidase</fullName>
    </recommendedName>
</protein>
<gene>
    <name evidence="2" type="ORF">HCK00_07700</name>
</gene>
<organism evidence="2 3">
    <name type="scientific">Streptomyces zingiberis</name>
    <dbReference type="NCBI Taxonomy" id="2053010"/>
    <lineage>
        <taxon>Bacteria</taxon>
        <taxon>Bacillati</taxon>
        <taxon>Actinomycetota</taxon>
        <taxon>Actinomycetes</taxon>
        <taxon>Kitasatosporales</taxon>
        <taxon>Streptomycetaceae</taxon>
        <taxon>Streptomyces</taxon>
    </lineage>
</organism>
<dbReference type="Proteomes" id="UP000695264">
    <property type="component" value="Unassembled WGS sequence"/>
</dbReference>
<feature type="chain" id="PRO_5046364358" description="Peptidase" evidence="1">
    <location>
        <begin position="35"/>
        <end position="121"/>
    </location>
</feature>
<reference evidence="2 3" key="1">
    <citation type="submission" date="2020-03" db="EMBL/GenBank/DDBJ databases">
        <title>WGS of actinomycetes isolated from Thailand.</title>
        <authorList>
            <person name="Thawai C."/>
        </authorList>
    </citation>
    <scope>NUCLEOTIDE SEQUENCE [LARGE SCALE GENOMIC DNA]</scope>
    <source>
        <strain evidence="2 3">PLAI 1-29</strain>
    </source>
</reference>
<accession>A0ABX1C0J6</accession>
<keyword evidence="3" id="KW-1185">Reference proteome</keyword>
<comment type="caution">
    <text evidence="2">The sequence shown here is derived from an EMBL/GenBank/DDBJ whole genome shotgun (WGS) entry which is preliminary data.</text>
</comment>
<keyword evidence="1" id="KW-0732">Signal</keyword>
<evidence type="ECO:0000256" key="1">
    <source>
        <dbReference type="SAM" id="SignalP"/>
    </source>
</evidence>